<sequence>MGNTEIIAARMHRIQWMDGWIALQDKISIRQPSIWVIDPWRSPQQSAHAEHLLSSEEIARAMRFHRTEHTLRFKATHTALRLLLGHATASDPAALRFSTGHHHKPKLADTTNTAIQFNLSYTENRALIGLDQVHPIGVDIEWLQRPLDIESMLDACFSAEEIAFIRAEKSETQHRFFTLWTRKEAILKLTGEGIGEHLPHFEVLDGVNRTKKQIIGGQPPDHVYLYSFPVEEGFIGCLASPVPVNSCSFYRL</sequence>
<name>A0ABQ1MXB3_9SPHI</name>
<accession>A0ABQ1MXB3</accession>
<evidence type="ECO:0000313" key="4">
    <source>
        <dbReference type="EMBL" id="GGC48817.1"/>
    </source>
</evidence>
<comment type="similarity">
    <text evidence="1">Belongs to the P-Pant transferase superfamily. Gsp/Sfp/HetI/AcpT family.</text>
</comment>
<dbReference type="PANTHER" id="PTHR12215">
    <property type="entry name" value="PHOSPHOPANTETHEINE TRANSFERASE"/>
    <property type="match status" value="1"/>
</dbReference>
<protein>
    <recommendedName>
        <fullName evidence="3">4'-phosphopantetheinyl transferase domain-containing protein</fullName>
    </recommendedName>
</protein>
<evidence type="ECO:0000256" key="1">
    <source>
        <dbReference type="ARBA" id="ARBA00010990"/>
    </source>
</evidence>
<evidence type="ECO:0000259" key="3">
    <source>
        <dbReference type="Pfam" id="PF01648"/>
    </source>
</evidence>
<dbReference type="EMBL" id="BMIK01000031">
    <property type="protein sequence ID" value="GGC48817.1"/>
    <property type="molecule type" value="Genomic_DNA"/>
</dbReference>
<evidence type="ECO:0000256" key="2">
    <source>
        <dbReference type="ARBA" id="ARBA00022679"/>
    </source>
</evidence>
<dbReference type="Gene3D" id="3.90.470.20">
    <property type="entry name" value="4'-phosphopantetheinyl transferase domain"/>
    <property type="match status" value="2"/>
</dbReference>
<keyword evidence="2" id="KW-0808">Transferase</keyword>
<dbReference type="InterPro" id="IPR037143">
    <property type="entry name" value="4-PPantetheinyl_Trfase_dom_sf"/>
</dbReference>
<proteinExistence type="inferred from homology"/>
<dbReference type="Proteomes" id="UP000597338">
    <property type="component" value="Unassembled WGS sequence"/>
</dbReference>
<gene>
    <name evidence="4" type="ORF">GCM10011386_46320</name>
</gene>
<evidence type="ECO:0000313" key="5">
    <source>
        <dbReference type="Proteomes" id="UP000597338"/>
    </source>
</evidence>
<dbReference type="RefSeq" id="WP_188753865.1">
    <property type="nucleotide sequence ID" value="NZ_BMIK01000031.1"/>
</dbReference>
<reference evidence="5" key="1">
    <citation type="journal article" date="2019" name="Int. J. Syst. Evol. Microbiol.">
        <title>The Global Catalogue of Microorganisms (GCM) 10K type strain sequencing project: providing services to taxonomists for standard genome sequencing and annotation.</title>
        <authorList>
            <consortium name="The Broad Institute Genomics Platform"/>
            <consortium name="The Broad Institute Genome Sequencing Center for Infectious Disease"/>
            <person name="Wu L."/>
            <person name="Ma J."/>
        </authorList>
    </citation>
    <scope>NUCLEOTIDE SEQUENCE [LARGE SCALE GENOMIC DNA]</scope>
    <source>
        <strain evidence="5">CGMCC 1.15342</strain>
    </source>
</reference>
<dbReference type="InterPro" id="IPR050559">
    <property type="entry name" value="P-Pant_transferase_sf"/>
</dbReference>
<organism evidence="4 5">
    <name type="scientific">Parapedobacter defluvii</name>
    <dbReference type="NCBI Taxonomy" id="2045106"/>
    <lineage>
        <taxon>Bacteria</taxon>
        <taxon>Pseudomonadati</taxon>
        <taxon>Bacteroidota</taxon>
        <taxon>Sphingobacteriia</taxon>
        <taxon>Sphingobacteriales</taxon>
        <taxon>Sphingobacteriaceae</taxon>
        <taxon>Parapedobacter</taxon>
    </lineage>
</organism>
<dbReference type="Pfam" id="PF01648">
    <property type="entry name" value="ACPS"/>
    <property type="match status" value="1"/>
</dbReference>
<dbReference type="InterPro" id="IPR008278">
    <property type="entry name" value="4-PPantetheinyl_Trfase_dom"/>
</dbReference>
<dbReference type="SUPFAM" id="SSF56214">
    <property type="entry name" value="4'-phosphopantetheinyl transferase"/>
    <property type="match status" value="2"/>
</dbReference>
<feature type="domain" description="4'-phosphopantetheinyl transferase" evidence="3">
    <location>
        <begin position="135"/>
        <end position="224"/>
    </location>
</feature>
<dbReference type="PANTHER" id="PTHR12215:SF10">
    <property type="entry name" value="L-AMINOADIPATE-SEMIALDEHYDE DEHYDROGENASE-PHOSPHOPANTETHEINYL TRANSFERASE"/>
    <property type="match status" value="1"/>
</dbReference>
<comment type="caution">
    <text evidence="4">The sequence shown here is derived from an EMBL/GenBank/DDBJ whole genome shotgun (WGS) entry which is preliminary data.</text>
</comment>
<keyword evidence="5" id="KW-1185">Reference proteome</keyword>